<proteinExistence type="predicted"/>
<dbReference type="EMBL" id="BAABJK010000001">
    <property type="protein sequence ID" value="GAA4956714.1"/>
    <property type="molecule type" value="Genomic_DNA"/>
</dbReference>
<evidence type="ECO:0000313" key="1">
    <source>
        <dbReference type="EMBL" id="GAA4956714.1"/>
    </source>
</evidence>
<comment type="caution">
    <text evidence="1">The sequence shown here is derived from an EMBL/GenBank/DDBJ whole genome shotgun (WGS) entry which is preliminary data.</text>
</comment>
<dbReference type="Proteomes" id="UP001501692">
    <property type="component" value="Unassembled WGS sequence"/>
</dbReference>
<gene>
    <name evidence="1" type="ORF">GCM10023315_00030</name>
</gene>
<name>A0ABP9H1M1_9FLAO</name>
<keyword evidence="2" id="KW-1185">Reference proteome</keyword>
<evidence type="ECO:0008006" key="3">
    <source>
        <dbReference type="Google" id="ProtNLM"/>
    </source>
</evidence>
<protein>
    <recommendedName>
        <fullName evidence="3">Lipoprotein</fullName>
    </recommendedName>
</protein>
<organism evidence="1 2">
    <name type="scientific">Algibacter aquimarinus</name>
    <dbReference type="NCBI Taxonomy" id="1136748"/>
    <lineage>
        <taxon>Bacteria</taxon>
        <taxon>Pseudomonadati</taxon>
        <taxon>Bacteroidota</taxon>
        <taxon>Flavobacteriia</taxon>
        <taxon>Flavobacteriales</taxon>
        <taxon>Flavobacteriaceae</taxon>
        <taxon>Algibacter</taxon>
    </lineage>
</organism>
<evidence type="ECO:0000313" key="2">
    <source>
        <dbReference type="Proteomes" id="UP001501692"/>
    </source>
</evidence>
<accession>A0ABP9H1M1</accession>
<sequence>MTLGCNSQAQNKMFEKEEKKAIKFMESQIAEIYNNQFKTEFIGTFHEFGKIYGFQFYIVENDEYPIAVVYNLGNQSPFEFDKQRFDKEYQAIKAKVRASEALEKDIRVYYPKARAISDRIENSDGTFRWVNTIYSAIPLKKEKEKTFAELDSLCSLLIKKNNDQEVIYNFYFPKVTDKTKYTDNRFSFFEFENFNQKHIHHYRIDFEKIGEQFKINNKKLYDNLNDEQSERLKESIKKWKSENGFENWEISLLIESSTERDLEFKKFMLKSSDGEKKFGLIKLETKELKFEK</sequence>
<reference evidence="2" key="1">
    <citation type="journal article" date="2019" name="Int. J. Syst. Evol. Microbiol.">
        <title>The Global Catalogue of Microorganisms (GCM) 10K type strain sequencing project: providing services to taxonomists for standard genome sequencing and annotation.</title>
        <authorList>
            <consortium name="The Broad Institute Genomics Platform"/>
            <consortium name="The Broad Institute Genome Sequencing Center for Infectious Disease"/>
            <person name="Wu L."/>
            <person name="Ma J."/>
        </authorList>
    </citation>
    <scope>NUCLEOTIDE SEQUENCE [LARGE SCALE GENOMIC DNA]</scope>
    <source>
        <strain evidence="2">JCM 18287</strain>
    </source>
</reference>